<comment type="caution">
    <text evidence="1">The sequence shown here is derived from an EMBL/GenBank/DDBJ whole genome shotgun (WGS) entry which is preliminary data.</text>
</comment>
<gene>
    <name evidence="1" type="ORF">QFC21_004058</name>
</gene>
<evidence type="ECO:0000313" key="2">
    <source>
        <dbReference type="Proteomes" id="UP001227268"/>
    </source>
</evidence>
<keyword evidence="2" id="KW-1185">Reference proteome</keyword>
<reference evidence="1" key="1">
    <citation type="submission" date="2023-04" db="EMBL/GenBank/DDBJ databases">
        <title>Draft Genome sequencing of Naganishia species isolated from polar environments using Oxford Nanopore Technology.</title>
        <authorList>
            <person name="Leo P."/>
            <person name="Venkateswaran K."/>
        </authorList>
    </citation>
    <scope>NUCLEOTIDE SEQUENCE</scope>
    <source>
        <strain evidence="1">MNA-CCFEE 5423</strain>
    </source>
</reference>
<protein>
    <submittedName>
        <fullName evidence="1">Uncharacterized protein</fullName>
    </submittedName>
</protein>
<dbReference type="Proteomes" id="UP001227268">
    <property type="component" value="Unassembled WGS sequence"/>
</dbReference>
<organism evidence="1 2">
    <name type="scientific">Naganishia friedmannii</name>
    <dbReference type="NCBI Taxonomy" id="89922"/>
    <lineage>
        <taxon>Eukaryota</taxon>
        <taxon>Fungi</taxon>
        <taxon>Dikarya</taxon>
        <taxon>Basidiomycota</taxon>
        <taxon>Agaricomycotina</taxon>
        <taxon>Tremellomycetes</taxon>
        <taxon>Filobasidiales</taxon>
        <taxon>Filobasidiaceae</taxon>
        <taxon>Naganishia</taxon>
    </lineage>
</organism>
<sequence>MSSSDPIALDDSTFKLDHHHLPTAERNANGGRTTVRRLLANIGLEHQRMHGVHCIAPPAFSPPGFFTDRALPDRSRRIIDVEIVARVGQGYEPPVIPRSATQTSEEARLARDSSLGWSVLGEDDGVSVDGSVSTVEKGRTRDVASGGMHDNSNTSSEDQLQLLSKSDRTLRANMFNCRPTDPRQTAEESYNQPGLPSERCESGEAALEFSDMIDVEMGRPASDAQALTTAQSSNNTLSSKSSIGHTTSRSIEFPRSGPRHHVSQDQTDSLSAYEYVQHESYEDAHATYSASQEDVSSVPVSGIAVSTPLTHFAASSSTFRTADEVALALEMERTIAQTGVRSISRTMVADSSRNRGRDGNDSTPLTVLEVSPATATVRKIRSVDQEMHSTPLSDYAALPPPMRNGRGSDVPASALPVHPVEADLTLEDDASVEYGRGESVSPLEDDLQDLASPRSTPPIRDSQNRHTTSALQDGYPSGDSQDGQSEHMEAVPLTLLDEQAVSDVSLDNNEDEPVTGKDTPESISSRSPDASSIVQSSRLDIRNKRYSKRQSRDEVRGVRAGSSALEERRSRCLKPWGIVEDWNEIDRMELSVEYVV</sequence>
<evidence type="ECO:0000313" key="1">
    <source>
        <dbReference type="EMBL" id="KAJ9099178.1"/>
    </source>
</evidence>
<accession>A0ACC2VJ51</accession>
<dbReference type="EMBL" id="JASBWT010000013">
    <property type="protein sequence ID" value="KAJ9099178.1"/>
    <property type="molecule type" value="Genomic_DNA"/>
</dbReference>
<name>A0ACC2VJ51_9TREE</name>
<proteinExistence type="predicted"/>